<protein>
    <recommendedName>
        <fullName evidence="3">RNA polymerase alpha subunit C-terminal domain-containing protein</fullName>
    </recommendedName>
</protein>
<dbReference type="AlphaFoldDB" id="A0A512C234"/>
<comment type="caution">
    <text evidence="1">The sequence shown here is derived from an EMBL/GenBank/DDBJ whole genome shotgun (WGS) entry which is preliminary data.</text>
</comment>
<dbReference type="RefSeq" id="WP_114189122.1">
    <property type="nucleotide sequence ID" value="NZ_BJYU01000174.1"/>
</dbReference>
<organism evidence="1 2">
    <name type="scientific">Microvirga aerophila</name>
    <dbReference type="NCBI Taxonomy" id="670291"/>
    <lineage>
        <taxon>Bacteria</taxon>
        <taxon>Pseudomonadati</taxon>
        <taxon>Pseudomonadota</taxon>
        <taxon>Alphaproteobacteria</taxon>
        <taxon>Hyphomicrobiales</taxon>
        <taxon>Methylobacteriaceae</taxon>
        <taxon>Microvirga</taxon>
    </lineage>
</organism>
<name>A0A512C234_9HYPH</name>
<evidence type="ECO:0000313" key="2">
    <source>
        <dbReference type="Proteomes" id="UP000321085"/>
    </source>
</evidence>
<dbReference type="Proteomes" id="UP000321085">
    <property type="component" value="Unassembled WGS sequence"/>
</dbReference>
<evidence type="ECO:0000313" key="1">
    <source>
        <dbReference type="EMBL" id="GEO18280.1"/>
    </source>
</evidence>
<evidence type="ECO:0008006" key="3">
    <source>
        <dbReference type="Google" id="ProtNLM"/>
    </source>
</evidence>
<keyword evidence="2" id="KW-1185">Reference proteome</keyword>
<reference evidence="1 2" key="1">
    <citation type="submission" date="2019-07" db="EMBL/GenBank/DDBJ databases">
        <title>Whole genome shotgun sequence of Microvirga aerophila NBRC 106136.</title>
        <authorList>
            <person name="Hosoyama A."/>
            <person name="Uohara A."/>
            <person name="Ohji S."/>
            <person name="Ichikawa N."/>
        </authorList>
    </citation>
    <scope>NUCLEOTIDE SEQUENCE [LARGE SCALE GENOMIC DNA]</scope>
    <source>
        <strain evidence="1 2">NBRC 106136</strain>
    </source>
</reference>
<sequence>MPHEAKIPGQVEGLRLPPRAWKVLQREHITNIDQLIAAAYRIDQFSGIGTKTAHVIREELVRVISLKEQPPKHPS</sequence>
<dbReference type="EMBL" id="BJYU01000174">
    <property type="protein sequence ID" value="GEO18280.1"/>
    <property type="molecule type" value="Genomic_DNA"/>
</dbReference>
<gene>
    <name evidence="1" type="ORF">MAE02_59760</name>
</gene>
<dbReference type="SUPFAM" id="SSF47789">
    <property type="entry name" value="C-terminal domain of RNA polymerase alpha subunit"/>
    <property type="match status" value="1"/>
</dbReference>
<proteinExistence type="predicted"/>
<dbReference type="OrthoDB" id="8020814at2"/>
<accession>A0A512C234</accession>